<feature type="region of interest" description="Disordered" evidence="1">
    <location>
        <begin position="1"/>
        <end position="29"/>
    </location>
</feature>
<accession>A0A1Y5PUZ7</accession>
<protein>
    <submittedName>
        <fullName evidence="2">Uncharacterized protein</fullName>
    </submittedName>
</protein>
<dbReference type="EMBL" id="FLQS01000089">
    <property type="protein sequence ID" value="SBS79738.1"/>
    <property type="molecule type" value="Genomic_DNA"/>
</dbReference>
<dbReference type="AlphaFoldDB" id="A0A1Y5PUZ7"/>
<sequence length="86" mass="9245">MITFAGPASSATPISPSSKPGPSLRRRDGIGGALTARSTWLMTGSRIATVRHLSDQIWKRMFPNIAALATAMSRWANDAGTPVRRH</sequence>
<organism evidence="2">
    <name type="scientific">uncultured Mycobacterium sp</name>
    <dbReference type="NCBI Taxonomy" id="171292"/>
    <lineage>
        <taxon>Bacteria</taxon>
        <taxon>Bacillati</taxon>
        <taxon>Actinomycetota</taxon>
        <taxon>Actinomycetes</taxon>
        <taxon>Mycobacteriales</taxon>
        <taxon>Mycobacteriaceae</taxon>
        <taxon>Mycobacterium</taxon>
        <taxon>environmental samples</taxon>
    </lineage>
</organism>
<feature type="compositionally biased region" description="Low complexity" evidence="1">
    <location>
        <begin position="1"/>
        <end position="18"/>
    </location>
</feature>
<evidence type="ECO:0000313" key="2">
    <source>
        <dbReference type="EMBL" id="SBS79738.1"/>
    </source>
</evidence>
<gene>
    <name evidence="2" type="ORF">MHPYR_90088</name>
</gene>
<evidence type="ECO:0000256" key="1">
    <source>
        <dbReference type="SAM" id="MobiDB-lite"/>
    </source>
</evidence>
<reference evidence="2" key="1">
    <citation type="submission" date="2016-03" db="EMBL/GenBank/DDBJ databases">
        <authorList>
            <person name="Ploux O."/>
        </authorList>
    </citation>
    <scope>NUCLEOTIDE SEQUENCE</scope>
    <source>
        <strain evidence="2">UC10</strain>
    </source>
</reference>
<name>A0A1Y5PUZ7_9MYCO</name>
<proteinExistence type="predicted"/>